<accession>A0A4R6Z270</accession>
<dbReference type="Pfam" id="PF02518">
    <property type="entry name" value="HATPase_c"/>
    <property type="match status" value="1"/>
</dbReference>
<dbReference type="PROSITE" id="PS50109">
    <property type="entry name" value="HIS_KIN"/>
    <property type="match status" value="1"/>
</dbReference>
<evidence type="ECO:0000256" key="1">
    <source>
        <dbReference type="ARBA" id="ARBA00000085"/>
    </source>
</evidence>
<dbReference type="InterPro" id="IPR050428">
    <property type="entry name" value="TCS_sensor_his_kinase"/>
</dbReference>
<dbReference type="CDD" id="cd06225">
    <property type="entry name" value="HAMP"/>
    <property type="match status" value="1"/>
</dbReference>
<dbReference type="Pfam" id="PF00672">
    <property type="entry name" value="HAMP"/>
    <property type="match status" value="1"/>
</dbReference>
<reference evidence="15 16" key="1">
    <citation type="submission" date="2019-03" db="EMBL/GenBank/DDBJ databases">
        <title>Genomic Encyclopedia of Type Strains, Phase IV (KMG-IV): sequencing the most valuable type-strain genomes for metagenomic binning, comparative biology and taxonomic classification.</title>
        <authorList>
            <person name="Goeker M."/>
        </authorList>
    </citation>
    <scope>NUCLEOTIDE SEQUENCE [LARGE SCALE GENOMIC DNA]</scope>
    <source>
        <strain evidence="15 16">DSM 21667</strain>
    </source>
</reference>
<keyword evidence="11" id="KW-0175">Coiled coil</keyword>
<dbReference type="PANTHER" id="PTHR45436:SF8">
    <property type="entry name" value="HISTIDINE KINASE"/>
    <property type="match status" value="1"/>
</dbReference>
<evidence type="ECO:0000256" key="8">
    <source>
        <dbReference type="ARBA" id="ARBA00022989"/>
    </source>
</evidence>
<dbReference type="RefSeq" id="WP_133818041.1">
    <property type="nucleotide sequence ID" value="NZ_SNZH01000004.1"/>
</dbReference>
<evidence type="ECO:0000256" key="11">
    <source>
        <dbReference type="SAM" id="Coils"/>
    </source>
</evidence>
<keyword evidence="7 15" id="KW-0418">Kinase</keyword>
<dbReference type="Proteomes" id="UP000295293">
    <property type="component" value="Unassembled WGS sequence"/>
</dbReference>
<keyword evidence="8 12" id="KW-1133">Transmembrane helix</keyword>
<comment type="caution">
    <text evidence="15">The sequence shown here is derived from an EMBL/GenBank/DDBJ whole genome shotgun (WGS) entry which is preliminary data.</text>
</comment>
<dbReference type="GO" id="GO:0000155">
    <property type="term" value="F:phosphorelay sensor kinase activity"/>
    <property type="evidence" value="ECO:0007669"/>
    <property type="project" value="InterPro"/>
</dbReference>
<dbReference type="AlphaFoldDB" id="A0A4R6Z270"/>
<evidence type="ECO:0000256" key="12">
    <source>
        <dbReference type="SAM" id="Phobius"/>
    </source>
</evidence>
<evidence type="ECO:0000313" key="15">
    <source>
        <dbReference type="EMBL" id="TDR45673.1"/>
    </source>
</evidence>
<dbReference type="InterPro" id="IPR004358">
    <property type="entry name" value="Sig_transdc_His_kin-like_C"/>
</dbReference>
<dbReference type="InterPro" id="IPR003661">
    <property type="entry name" value="HisK_dim/P_dom"/>
</dbReference>
<feature type="coiled-coil region" evidence="11">
    <location>
        <begin position="222"/>
        <end position="271"/>
    </location>
</feature>
<feature type="domain" description="Histidine kinase" evidence="13">
    <location>
        <begin position="242"/>
        <end position="455"/>
    </location>
</feature>
<evidence type="ECO:0000259" key="13">
    <source>
        <dbReference type="PROSITE" id="PS50109"/>
    </source>
</evidence>
<dbReference type="InterPro" id="IPR036097">
    <property type="entry name" value="HisK_dim/P_sf"/>
</dbReference>
<evidence type="ECO:0000256" key="2">
    <source>
        <dbReference type="ARBA" id="ARBA00004370"/>
    </source>
</evidence>
<dbReference type="SUPFAM" id="SSF47384">
    <property type="entry name" value="Homodimeric domain of signal transducing histidine kinase"/>
    <property type="match status" value="1"/>
</dbReference>
<protein>
    <recommendedName>
        <fullName evidence="3">histidine kinase</fullName>
        <ecNumber evidence="3">2.7.13.3</ecNumber>
    </recommendedName>
</protein>
<keyword evidence="4" id="KW-0597">Phosphoprotein</keyword>
<name>A0A4R6Z270_9GAMM</name>
<sequence>MNLADWRPSFWLRLAALQALVFLALAALLFAGLYGGMTAYAQNQLHRDVERELAALIAADPAGETPDVERVLRYRGNDDARLGWYALFAPDGKLLKGDFVLPALRAGWHEIPYPDTATPVADQDEHRLLVLAQPLPNGRWLAVGRDTFLLTELEELYAGFFGWMSLLTLVLAVAGGTIVSRRLRRRTDALRSVTEAVGAGELSRRVILTPGNDEFDSIGGHVNEMLDRIEQLMERLRQVSLDVAHDLRTPLSRLRQKLESAQEAAADGSSERDTIAACLTDVDGILSTFGALLRIARIEDGSPRRGFARLDLSEVFTTVVDALVPVAEDAAHLLTADIQPDVFVEGDRDLLTQMLVNVVENAICHTPSGTRIRVSLARQAEGFVAVVQDTGPGIPVGERERIFRPFVRLDGSRTQVGNGLGLALVKAIADVHNATVAVVDNERGTSFRVVLPPSLSSDSEAVHTPLSTAERR</sequence>
<dbReference type="InterPro" id="IPR003660">
    <property type="entry name" value="HAMP_dom"/>
</dbReference>
<dbReference type="GO" id="GO:0005886">
    <property type="term" value="C:plasma membrane"/>
    <property type="evidence" value="ECO:0007669"/>
    <property type="project" value="TreeGrafter"/>
</dbReference>
<evidence type="ECO:0000256" key="7">
    <source>
        <dbReference type="ARBA" id="ARBA00022777"/>
    </source>
</evidence>
<proteinExistence type="predicted"/>
<dbReference type="PROSITE" id="PS50885">
    <property type="entry name" value="HAMP"/>
    <property type="match status" value="1"/>
</dbReference>
<dbReference type="SMART" id="SM00388">
    <property type="entry name" value="HisKA"/>
    <property type="match status" value="1"/>
</dbReference>
<dbReference type="SMART" id="SM00304">
    <property type="entry name" value="HAMP"/>
    <property type="match status" value="1"/>
</dbReference>
<evidence type="ECO:0000256" key="6">
    <source>
        <dbReference type="ARBA" id="ARBA00022692"/>
    </source>
</evidence>
<keyword evidence="5" id="KW-0808">Transferase</keyword>
<dbReference type="Gene3D" id="6.10.340.10">
    <property type="match status" value="1"/>
</dbReference>
<evidence type="ECO:0000256" key="3">
    <source>
        <dbReference type="ARBA" id="ARBA00012438"/>
    </source>
</evidence>
<dbReference type="InterPro" id="IPR005467">
    <property type="entry name" value="His_kinase_dom"/>
</dbReference>
<comment type="subcellular location">
    <subcellularLocation>
        <location evidence="2">Membrane</location>
    </subcellularLocation>
</comment>
<comment type="catalytic activity">
    <reaction evidence="1">
        <text>ATP + protein L-histidine = ADP + protein N-phospho-L-histidine.</text>
        <dbReference type="EC" id="2.7.13.3"/>
    </reaction>
</comment>
<evidence type="ECO:0000256" key="10">
    <source>
        <dbReference type="ARBA" id="ARBA00023136"/>
    </source>
</evidence>
<dbReference type="InterPro" id="IPR036890">
    <property type="entry name" value="HATPase_C_sf"/>
</dbReference>
<dbReference type="EC" id="2.7.13.3" evidence="3"/>
<keyword evidence="9" id="KW-0902">Two-component regulatory system</keyword>
<dbReference type="Gene3D" id="3.30.565.10">
    <property type="entry name" value="Histidine kinase-like ATPase, C-terminal domain"/>
    <property type="match status" value="1"/>
</dbReference>
<feature type="transmembrane region" description="Helical" evidence="12">
    <location>
        <begin position="156"/>
        <end position="179"/>
    </location>
</feature>
<dbReference type="CDD" id="cd00082">
    <property type="entry name" value="HisKA"/>
    <property type="match status" value="1"/>
</dbReference>
<dbReference type="OrthoDB" id="9809766at2"/>
<keyword evidence="10 12" id="KW-0472">Membrane</keyword>
<evidence type="ECO:0000259" key="14">
    <source>
        <dbReference type="PROSITE" id="PS50885"/>
    </source>
</evidence>
<dbReference type="SMART" id="SM00387">
    <property type="entry name" value="HATPase_c"/>
    <property type="match status" value="1"/>
</dbReference>
<evidence type="ECO:0000256" key="5">
    <source>
        <dbReference type="ARBA" id="ARBA00022679"/>
    </source>
</evidence>
<feature type="domain" description="HAMP" evidence="14">
    <location>
        <begin position="181"/>
        <end position="234"/>
    </location>
</feature>
<dbReference type="CDD" id="cd00075">
    <property type="entry name" value="HATPase"/>
    <property type="match status" value="1"/>
</dbReference>
<dbReference type="SUPFAM" id="SSF55874">
    <property type="entry name" value="ATPase domain of HSP90 chaperone/DNA topoisomerase II/histidine kinase"/>
    <property type="match status" value="1"/>
</dbReference>
<evidence type="ECO:0000256" key="9">
    <source>
        <dbReference type="ARBA" id="ARBA00023012"/>
    </source>
</evidence>
<organism evidence="15 16">
    <name type="scientific">Tahibacter aquaticus</name>
    <dbReference type="NCBI Taxonomy" id="520092"/>
    <lineage>
        <taxon>Bacteria</taxon>
        <taxon>Pseudomonadati</taxon>
        <taxon>Pseudomonadota</taxon>
        <taxon>Gammaproteobacteria</taxon>
        <taxon>Lysobacterales</taxon>
        <taxon>Rhodanobacteraceae</taxon>
        <taxon>Tahibacter</taxon>
    </lineage>
</organism>
<dbReference type="EMBL" id="SNZH01000004">
    <property type="protein sequence ID" value="TDR45673.1"/>
    <property type="molecule type" value="Genomic_DNA"/>
</dbReference>
<dbReference type="InterPro" id="IPR003594">
    <property type="entry name" value="HATPase_dom"/>
</dbReference>
<dbReference type="Gene3D" id="1.10.287.130">
    <property type="match status" value="1"/>
</dbReference>
<dbReference type="PRINTS" id="PR00344">
    <property type="entry name" value="BCTRLSENSOR"/>
</dbReference>
<gene>
    <name evidence="15" type="ORF">DFR29_104101</name>
</gene>
<keyword evidence="16" id="KW-1185">Reference proteome</keyword>
<keyword evidence="6 12" id="KW-0812">Transmembrane</keyword>
<dbReference type="PANTHER" id="PTHR45436">
    <property type="entry name" value="SENSOR HISTIDINE KINASE YKOH"/>
    <property type="match status" value="1"/>
</dbReference>
<evidence type="ECO:0000256" key="4">
    <source>
        <dbReference type="ARBA" id="ARBA00022553"/>
    </source>
</evidence>
<evidence type="ECO:0000313" key="16">
    <source>
        <dbReference type="Proteomes" id="UP000295293"/>
    </source>
</evidence>